<dbReference type="STRING" id="1122930.SAMN02745168_0810"/>
<evidence type="ECO:0000313" key="2">
    <source>
        <dbReference type="EMBL" id="SMC41598.1"/>
    </source>
</evidence>
<dbReference type="RefSeq" id="WP_084233415.1">
    <property type="nucleotide sequence ID" value="NZ_FWXW01000001.1"/>
</dbReference>
<evidence type="ECO:0008006" key="4">
    <source>
        <dbReference type="Google" id="ProtNLM"/>
    </source>
</evidence>
<keyword evidence="1" id="KW-0175">Coiled coil</keyword>
<sequence>MAGGVDELLDMLYEMVEEAHGALFGGDKCVLDRDKVLDLLDEIKAQMPAELAEARKLVGARSDYISAAKREGELIRKQAEEEAKRLVSESEVLLTARQKGQEIVTTADERAKELKRVSSEYAEDALKRTEEAIAEALNEVKQSRARFRAAAGQAIPPAGKA</sequence>
<name>A0A1W1Z0W5_9FIRM</name>
<accession>A0A1W1Z0W5</accession>
<dbReference type="Proteomes" id="UP000192790">
    <property type="component" value="Unassembled WGS sequence"/>
</dbReference>
<protein>
    <recommendedName>
        <fullName evidence="4">ATPase</fullName>
    </recommendedName>
</protein>
<evidence type="ECO:0000256" key="1">
    <source>
        <dbReference type="SAM" id="Coils"/>
    </source>
</evidence>
<dbReference type="EMBL" id="FWXW01000001">
    <property type="protein sequence ID" value="SMC41598.1"/>
    <property type="molecule type" value="Genomic_DNA"/>
</dbReference>
<organism evidence="2 3">
    <name type="scientific">Papillibacter cinnamivorans DSM 12816</name>
    <dbReference type="NCBI Taxonomy" id="1122930"/>
    <lineage>
        <taxon>Bacteria</taxon>
        <taxon>Bacillati</taxon>
        <taxon>Bacillota</taxon>
        <taxon>Clostridia</taxon>
        <taxon>Eubacteriales</taxon>
        <taxon>Oscillospiraceae</taxon>
        <taxon>Papillibacter</taxon>
    </lineage>
</organism>
<proteinExistence type="predicted"/>
<evidence type="ECO:0000313" key="3">
    <source>
        <dbReference type="Proteomes" id="UP000192790"/>
    </source>
</evidence>
<dbReference type="AlphaFoldDB" id="A0A1W1Z0W5"/>
<dbReference type="OrthoDB" id="1955518at2"/>
<keyword evidence="3" id="KW-1185">Reference proteome</keyword>
<gene>
    <name evidence="2" type="ORF">SAMN02745168_0810</name>
</gene>
<feature type="coiled-coil region" evidence="1">
    <location>
        <begin position="69"/>
        <end position="146"/>
    </location>
</feature>
<reference evidence="2 3" key="1">
    <citation type="submission" date="2017-04" db="EMBL/GenBank/DDBJ databases">
        <authorList>
            <person name="Afonso C.L."/>
            <person name="Miller P.J."/>
            <person name="Scott M.A."/>
            <person name="Spackman E."/>
            <person name="Goraichik I."/>
            <person name="Dimitrov K.M."/>
            <person name="Suarez D.L."/>
            <person name="Swayne D.E."/>
        </authorList>
    </citation>
    <scope>NUCLEOTIDE SEQUENCE [LARGE SCALE GENOMIC DNA]</scope>
    <source>
        <strain evidence="2 3">DSM 12816</strain>
    </source>
</reference>